<proteinExistence type="predicted"/>
<name>A0ABM5U669_9GAMM</name>
<gene>
    <name evidence="1" type="ORF">FNO190_1054</name>
</gene>
<evidence type="ECO:0000313" key="1">
    <source>
        <dbReference type="EMBL" id="AKN88768.1"/>
    </source>
</evidence>
<dbReference type="EMBL" id="CP011923">
    <property type="protein sequence ID" value="AKN88768.1"/>
    <property type="molecule type" value="Genomic_DNA"/>
</dbReference>
<evidence type="ECO:0000313" key="2">
    <source>
        <dbReference type="Proteomes" id="UP000035930"/>
    </source>
</evidence>
<sequence length="49" mass="5691">MLIHNLRIMKLKKVLFAFSIAICCINLNSCILKLPFQIVDDVFHDITPF</sequence>
<keyword evidence="2" id="KW-1185">Reference proteome</keyword>
<organism evidence="1 2">
    <name type="scientific">Francisella orientalis</name>
    <dbReference type="NCBI Taxonomy" id="299583"/>
    <lineage>
        <taxon>Bacteria</taxon>
        <taxon>Pseudomonadati</taxon>
        <taxon>Pseudomonadota</taxon>
        <taxon>Gammaproteobacteria</taxon>
        <taxon>Thiotrichales</taxon>
        <taxon>Francisellaceae</taxon>
        <taxon>Francisella</taxon>
    </lineage>
</organism>
<evidence type="ECO:0008006" key="3">
    <source>
        <dbReference type="Google" id="ProtNLM"/>
    </source>
</evidence>
<dbReference type="Proteomes" id="UP000035930">
    <property type="component" value="Chromosome"/>
</dbReference>
<reference evidence="1" key="1">
    <citation type="submission" date="2017-08" db="EMBL/GenBank/DDBJ databases">
        <title>Complete Genome Sequence of Francisella noatunensis subsp. orientalis strain FNO190.</title>
        <authorList>
            <person name="Pereira F.L."/>
            <person name="Goncalves L.A."/>
            <person name="Guilherme T.C."/>
            <person name="Soares S.C."/>
            <person name="Dorella F.A."/>
            <person name="Carvalho A.F."/>
            <person name="Leibowitz M.P."/>
            <person name="Leal C.A.G."/>
            <person name="Azevedo V.A.C."/>
            <person name="Figueiredo H.C.P."/>
        </authorList>
    </citation>
    <scope>NUCLEOTIDE SEQUENCE</scope>
    <source>
        <strain evidence="1">FNO190</strain>
    </source>
</reference>
<protein>
    <recommendedName>
        <fullName evidence="3">Lipoprotein</fullName>
    </recommendedName>
</protein>
<accession>A0ABM5U669</accession>